<dbReference type="Gene3D" id="2.40.10.120">
    <property type="match status" value="1"/>
</dbReference>
<gene>
    <name evidence="1" type="ORF">GALL_472530</name>
</gene>
<evidence type="ECO:0000313" key="1">
    <source>
        <dbReference type="EMBL" id="OIQ71132.1"/>
    </source>
</evidence>
<proteinExistence type="predicted"/>
<evidence type="ECO:0008006" key="2">
    <source>
        <dbReference type="Google" id="ProtNLM"/>
    </source>
</evidence>
<dbReference type="AlphaFoldDB" id="A0A1J5PU60"/>
<dbReference type="SUPFAM" id="SSF50494">
    <property type="entry name" value="Trypsin-like serine proteases"/>
    <property type="match status" value="1"/>
</dbReference>
<dbReference type="InterPro" id="IPR009003">
    <property type="entry name" value="Peptidase_S1_PA"/>
</dbReference>
<sequence length="296" mass="31603">MANTEVVVPILFRHAPGDYEQAGTGFIVAAMGRHALVVTAGHVLEAICHRTRKPVARTLFCDGSEDKKFVIASDEHEIVIVIQNANATFYAEAFDSWGSKAHDIALLNVNIPEGLGSLINKQFAINPGGPKLGEEVHVFGYFEGQDTSSEIIPPGFDGILKHLMGDLPRQFIAKISSQKGRVVKDYPDGTGLVRSPCFVVDVPFNSGMSGGVVFQVIGGRLVACGLMSNDEGQSSADLTGTGGHAVVAKLAPLFIMELGIEGRPPFTYTNPSLPETTINTLRDLSDLGVIEVVMQA</sequence>
<dbReference type="EMBL" id="MLJW01003866">
    <property type="protein sequence ID" value="OIQ71132.1"/>
    <property type="molecule type" value="Genomic_DNA"/>
</dbReference>
<protein>
    <recommendedName>
        <fullName evidence="2">Trypsin-like peptidase domain-containing protein</fullName>
    </recommendedName>
</protein>
<dbReference type="Pfam" id="PF13365">
    <property type="entry name" value="Trypsin_2"/>
    <property type="match status" value="1"/>
</dbReference>
<organism evidence="1">
    <name type="scientific">mine drainage metagenome</name>
    <dbReference type="NCBI Taxonomy" id="410659"/>
    <lineage>
        <taxon>unclassified sequences</taxon>
        <taxon>metagenomes</taxon>
        <taxon>ecological metagenomes</taxon>
    </lineage>
</organism>
<accession>A0A1J5PU60</accession>
<reference evidence="1" key="1">
    <citation type="submission" date="2016-10" db="EMBL/GenBank/DDBJ databases">
        <title>Sequence of Gallionella enrichment culture.</title>
        <authorList>
            <person name="Poehlein A."/>
            <person name="Muehling M."/>
            <person name="Daniel R."/>
        </authorList>
    </citation>
    <scope>NUCLEOTIDE SEQUENCE</scope>
</reference>
<name>A0A1J5PU60_9ZZZZ</name>
<comment type="caution">
    <text evidence="1">The sequence shown here is derived from an EMBL/GenBank/DDBJ whole genome shotgun (WGS) entry which is preliminary data.</text>
</comment>